<dbReference type="Proteomes" id="UP001064933">
    <property type="component" value="Chromosome"/>
</dbReference>
<reference evidence="2" key="1">
    <citation type="submission" date="2022-10" db="EMBL/GenBank/DDBJ databases">
        <title>Characterization and whole genome sequencing of a new Roseateles species, isolated from fresh water.</title>
        <authorList>
            <person name="Guliayeva D.Y."/>
            <person name="Akhremchuk A.E."/>
            <person name="Sikolenko M.A."/>
            <person name="Valentovich L.N."/>
            <person name="Sidarenka A.V."/>
        </authorList>
    </citation>
    <scope>NUCLEOTIDE SEQUENCE</scope>
    <source>
        <strain evidence="2">BIM B-1768</strain>
    </source>
</reference>
<sequence>MSHSISSTTAATSTAPTASTGATDAAAMEKFESLMGQNLIMRMQQNQQAMTKSMNKMTDAIKQSMQDEE</sequence>
<protein>
    <submittedName>
        <fullName evidence="2">Uncharacterized protein</fullName>
    </submittedName>
</protein>
<proteinExistence type="predicted"/>
<evidence type="ECO:0000313" key="2">
    <source>
        <dbReference type="EMBL" id="UXH78274.1"/>
    </source>
</evidence>
<keyword evidence="3" id="KW-1185">Reference proteome</keyword>
<name>A0ABY6B2S3_9BURK</name>
<dbReference type="RefSeq" id="WP_261758055.1">
    <property type="nucleotide sequence ID" value="NZ_CP104562.2"/>
</dbReference>
<accession>A0ABY6B2S3</accession>
<organism evidence="2 3">
    <name type="scientific">Roseateles amylovorans</name>
    <dbReference type="NCBI Taxonomy" id="2978473"/>
    <lineage>
        <taxon>Bacteria</taxon>
        <taxon>Pseudomonadati</taxon>
        <taxon>Pseudomonadota</taxon>
        <taxon>Betaproteobacteria</taxon>
        <taxon>Burkholderiales</taxon>
        <taxon>Sphaerotilaceae</taxon>
        <taxon>Roseateles</taxon>
    </lineage>
</organism>
<evidence type="ECO:0000256" key="1">
    <source>
        <dbReference type="SAM" id="MobiDB-lite"/>
    </source>
</evidence>
<dbReference type="EMBL" id="CP104562">
    <property type="protein sequence ID" value="UXH78274.1"/>
    <property type="molecule type" value="Genomic_DNA"/>
</dbReference>
<gene>
    <name evidence="2" type="ORF">N4261_25555</name>
</gene>
<evidence type="ECO:0000313" key="3">
    <source>
        <dbReference type="Proteomes" id="UP001064933"/>
    </source>
</evidence>
<feature type="region of interest" description="Disordered" evidence="1">
    <location>
        <begin position="48"/>
        <end position="69"/>
    </location>
</feature>
<feature type="region of interest" description="Disordered" evidence="1">
    <location>
        <begin position="1"/>
        <end position="24"/>
    </location>
</feature>